<protein>
    <submittedName>
        <fullName evidence="2">Uncharacterized protein</fullName>
    </submittedName>
</protein>
<organism evidence="2 3">
    <name type="scientific">Caballeronia udeis</name>
    <dbReference type="NCBI Taxonomy" id="1232866"/>
    <lineage>
        <taxon>Bacteria</taxon>
        <taxon>Pseudomonadati</taxon>
        <taxon>Pseudomonadota</taxon>
        <taxon>Betaproteobacteria</taxon>
        <taxon>Burkholderiales</taxon>
        <taxon>Burkholderiaceae</taxon>
        <taxon>Caballeronia</taxon>
    </lineage>
</organism>
<dbReference type="EMBL" id="FCOK02000038">
    <property type="protein sequence ID" value="SAL50349.1"/>
    <property type="molecule type" value="Genomic_DNA"/>
</dbReference>
<dbReference type="Proteomes" id="UP000054683">
    <property type="component" value="Unassembled WGS sequence"/>
</dbReference>
<evidence type="ECO:0000256" key="1">
    <source>
        <dbReference type="SAM" id="MobiDB-lite"/>
    </source>
</evidence>
<dbReference type="AlphaFoldDB" id="A0A158I273"/>
<name>A0A158I273_9BURK</name>
<reference evidence="2 3" key="1">
    <citation type="submission" date="2016-01" db="EMBL/GenBank/DDBJ databases">
        <authorList>
            <person name="Oliw E.H."/>
        </authorList>
    </citation>
    <scope>NUCLEOTIDE SEQUENCE [LARGE SCALE GENOMIC DNA]</scope>
    <source>
        <strain evidence="2">LMG 27134</strain>
    </source>
</reference>
<accession>A0A158I273</accession>
<sequence length="117" mass="11931">MADVPRRDRSLFTAAAGVLPDHHRVMARAVDREDRHRGKGRVVVLRANPAAVGALRDHRPIVAAEVAMAVAVATVGVAKAAMAVGATKAAMAVGTTSSRTASCGLSPAAPLQATAET</sequence>
<gene>
    <name evidence="2" type="ORF">AWB69_05102</name>
</gene>
<proteinExistence type="predicted"/>
<feature type="region of interest" description="Disordered" evidence="1">
    <location>
        <begin position="96"/>
        <end position="117"/>
    </location>
</feature>
<evidence type="ECO:0000313" key="2">
    <source>
        <dbReference type="EMBL" id="SAL50349.1"/>
    </source>
</evidence>
<evidence type="ECO:0000313" key="3">
    <source>
        <dbReference type="Proteomes" id="UP000054683"/>
    </source>
</evidence>